<reference evidence="1 2" key="1">
    <citation type="journal article" date="2019" name="Sci. Rep.">
        <title>Orb-weaving spider Araneus ventricosus genome elucidates the spidroin gene catalogue.</title>
        <authorList>
            <person name="Kono N."/>
            <person name="Nakamura H."/>
            <person name="Ohtoshi R."/>
            <person name="Moran D.A.P."/>
            <person name="Shinohara A."/>
            <person name="Yoshida Y."/>
            <person name="Fujiwara M."/>
            <person name="Mori M."/>
            <person name="Tomita M."/>
            <person name="Arakawa K."/>
        </authorList>
    </citation>
    <scope>NUCLEOTIDE SEQUENCE [LARGE SCALE GENOMIC DNA]</scope>
</reference>
<evidence type="ECO:0008006" key="3">
    <source>
        <dbReference type="Google" id="ProtNLM"/>
    </source>
</evidence>
<comment type="caution">
    <text evidence="1">The sequence shown here is derived from an EMBL/GenBank/DDBJ whole genome shotgun (WGS) entry which is preliminary data.</text>
</comment>
<name>A0A4Y2A767_ARAVE</name>
<keyword evidence="2" id="KW-1185">Reference proteome</keyword>
<gene>
    <name evidence="1" type="ORF">AVEN_194443_1</name>
</gene>
<dbReference type="Gene3D" id="3.60.10.10">
    <property type="entry name" value="Endonuclease/exonuclease/phosphatase"/>
    <property type="match status" value="1"/>
</dbReference>
<sequence>MSTFVSWNCRGIRSKLQDIKEMLNYFQLVFIGLQETFFTSNIPLKLRDYNSVRKDAATGANHSGGVCMLSSNLYPSTSLNLNTSLQAVAVQVHARTLVAVWSLQILVGDRLNCLFLITVSACSIITRKLTSMNPHAHFTVSILPSVLLH</sequence>
<evidence type="ECO:0000313" key="2">
    <source>
        <dbReference type="Proteomes" id="UP000499080"/>
    </source>
</evidence>
<accession>A0A4Y2A767</accession>
<proteinExistence type="predicted"/>
<dbReference type="AlphaFoldDB" id="A0A4Y2A767"/>
<dbReference type="EMBL" id="BGPR01000007">
    <property type="protein sequence ID" value="GBL75205.1"/>
    <property type="molecule type" value="Genomic_DNA"/>
</dbReference>
<dbReference type="InterPro" id="IPR036691">
    <property type="entry name" value="Endo/exonu/phosph_ase_sf"/>
</dbReference>
<dbReference type="SUPFAM" id="SSF56219">
    <property type="entry name" value="DNase I-like"/>
    <property type="match status" value="1"/>
</dbReference>
<dbReference type="Proteomes" id="UP000499080">
    <property type="component" value="Unassembled WGS sequence"/>
</dbReference>
<protein>
    <recommendedName>
        <fullName evidence="3">Endonuclease/exonuclease/phosphatase domain-containing protein</fullName>
    </recommendedName>
</protein>
<organism evidence="1 2">
    <name type="scientific">Araneus ventricosus</name>
    <name type="common">Orbweaver spider</name>
    <name type="synonym">Epeira ventricosa</name>
    <dbReference type="NCBI Taxonomy" id="182803"/>
    <lineage>
        <taxon>Eukaryota</taxon>
        <taxon>Metazoa</taxon>
        <taxon>Ecdysozoa</taxon>
        <taxon>Arthropoda</taxon>
        <taxon>Chelicerata</taxon>
        <taxon>Arachnida</taxon>
        <taxon>Araneae</taxon>
        <taxon>Araneomorphae</taxon>
        <taxon>Entelegynae</taxon>
        <taxon>Araneoidea</taxon>
        <taxon>Araneidae</taxon>
        <taxon>Araneus</taxon>
    </lineage>
</organism>
<evidence type="ECO:0000313" key="1">
    <source>
        <dbReference type="EMBL" id="GBL75205.1"/>
    </source>
</evidence>